<dbReference type="AlphaFoldDB" id="A0A9J6G306"/>
<evidence type="ECO:0000313" key="15">
    <source>
        <dbReference type="Proteomes" id="UP000821853"/>
    </source>
</evidence>
<evidence type="ECO:0000256" key="9">
    <source>
        <dbReference type="ARBA" id="ARBA00023224"/>
    </source>
</evidence>
<evidence type="ECO:0000256" key="4">
    <source>
        <dbReference type="ARBA" id="ARBA00022692"/>
    </source>
</evidence>
<evidence type="ECO:0000256" key="12">
    <source>
        <dbReference type="SAM" id="Phobius"/>
    </source>
</evidence>
<keyword evidence="5 12" id="KW-1133">Transmembrane helix</keyword>
<dbReference type="GO" id="GO:0005886">
    <property type="term" value="C:plasma membrane"/>
    <property type="evidence" value="ECO:0007669"/>
    <property type="project" value="UniProtKB-SubCell"/>
</dbReference>
<keyword evidence="15" id="KW-1185">Reference proteome</keyword>
<feature type="transmembrane region" description="Helical" evidence="12">
    <location>
        <begin position="128"/>
        <end position="147"/>
    </location>
</feature>
<evidence type="ECO:0000256" key="1">
    <source>
        <dbReference type="ARBA" id="ARBA00004651"/>
    </source>
</evidence>
<dbReference type="OrthoDB" id="6410526at2759"/>
<evidence type="ECO:0000256" key="5">
    <source>
        <dbReference type="ARBA" id="ARBA00022989"/>
    </source>
</evidence>
<feature type="compositionally biased region" description="Polar residues" evidence="11">
    <location>
        <begin position="7"/>
        <end position="17"/>
    </location>
</feature>
<keyword evidence="7 12" id="KW-0472">Membrane</keyword>
<name>A0A9J6G306_HAELO</name>
<dbReference type="EMBL" id="JABSTR010000005">
    <property type="protein sequence ID" value="KAH9369467.1"/>
    <property type="molecule type" value="Genomic_DNA"/>
</dbReference>
<dbReference type="InterPro" id="IPR000276">
    <property type="entry name" value="GPCR_Rhodpsn"/>
</dbReference>
<sequence>MDEQKMVTPNYSLQSGESWPWSAERPENASAGPLLASEELKFSTQSLVQVVIYCVLFVVAAAGNVPVFVSLLSKRQRKSRIKLMILHLAIADLMVTFVMIPLEVAWRLTVQWAAGNAACKLMQLLRAFGPYLSSMVLVCISVDRYFAVLHPLKVHNAHRRGRMMLTCAWYTSLVCSVPQVSPAPFAATLAYTTALLYFSSLA</sequence>
<feature type="transmembrane region" description="Helical" evidence="12">
    <location>
        <begin position="84"/>
        <end position="108"/>
    </location>
</feature>
<feature type="transmembrane region" description="Helical" evidence="12">
    <location>
        <begin position="168"/>
        <end position="198"/>
    </location>
</feature>
<evidence type="ECO:0000256" key="3">
    <source>
        <dbReference type="ARBA" id="ARBA00022475"/>
    </source>
</evidence>
<keyword evidence="4 10" id="KW-0812">Transmembrane</keyword>
<evidence type="ECO:0000256" key="6">
    <source>
        <dbReference type="ARBA" id="ARBA00023040"/>
    </source>
</evidence>
<reference evidence="14 15" key="1">
    <citation type="journal article" date="2020" name="Cell">
        <title>Large-Scale Comparative Analyses of Tick Genomes Elucidate Their Genetic Diversity and Vector Capacities.</title>
        <authorList>
            <consortium name="Tick Genome and Microbiome Consortium (TIGMIC)"/>
            <person name="Jia N."/>
            <person name="Wang J."/>
            <person name="Shi W."/>
            <person name="Du L."/>
            <person name="Sun Y."/>
            <person name="Zhan W."/>
            <person name="Jiang J.F."/>
            <person name="Wang Q."/>
            <person name="Zhang B."/>
            <person name="Ji P."/>
            <person name="Bell-Sakyi L."/>
            <person name="Cui X.M."/>
            <person name="Yuan T.T."/>
            <person name="Jiang B.G."/>
            <person name="Yang W.F."/>
            <person name="Lam T.T."/>
            <person name="Chang Q.C."/>
            <person name="Ding S.J."/>
            <person name="Wang X.J."/>
            <person name="Zhu J.G."/>
            <person name="Ruan X.D."/>
            <person name="Zhao L."/>
            <person name="Wei J.T."/>
            <person name="Ye R.Z."/>
            <person name="Que T.C."/>
            <person name="Du C.H."/>
            <person name="Zhou Y.H."/>
            <person name="Cheng J.X."/>
            <person name="Dai P.F."/>
            <person name="Guo W.B."/>
            <person name="Han X.H."/>
            <person name="Huang E.J."/>
            <person name="Li L.F."/>
            <person name="Wei W."/>
            <person name="Gao Y.C."/>
            <person name="Liu J.Z."/>
            <person name="Shao H.Z."/>
            <person name="Wang X."/>
            <person name="Wang C.C."/>
            <person name="Yang T.C."/>
            <person name="Huo Q.B."/>
            <person name="Li W."/>
            <person name="Chen H.Y."/>
            <person name="Chen S.E."/>
            <person name="Zhou L.G."/>
            <person name="Ni X.B."/>
            <person name="Tian J.H."/>
            <person name="Sheng Y."/>
            <person name="Liu T."/>
            <person name="Pan Y.S."/>
            <person name="Xia L.Y."/>
            <person name="Li J."/>
            <person name="Zhao F."/>
            <person name="Cao W.C."/>
        </authorList>
    </citation>
    <scope>NUCLEOTIDE SEQUENCE [LARGE SCALE GENOMIC DNA]</scope>
    <source>
        <strain evidence="14">HaeL-2018</strain>
    </source>
</reference>
<evidence type="ECO:0000256" key="7">
    <source>
        <dbReference type="ARBA" id="ARBA00023136"/>
    </source>
</evidence>
<accession>A0A9J6G306</accession>
<dbReference type="Proteomes" id="UP000821853">
    <property type="component" value="Chromosome 3"/>
</dbReference>
<evidence type="ECO:0000256" key="2">
    <source>
        <dbReference type="ARBA" id="ARBA00010663"/>
    </source>
</evidence>
<gene>
    <name evidence="14" type="ORF">HPB48_014353</name>
</gene>
<evidence type="ECO:0000256" key="8">
    <source>
        <dbReference type="ARBA" id="ARBA00023170"/>
    </source>
</evidence>
<comment type="caution">
    <text evidence="14">The sequence shown here is derived from an EMBL/GenBank/DDBJ whole genome shotgun (WGS) entry which is preliminary data.</text>
</comment>
<comment type="subcellular location">
    <subcellularLocation>
        <location evidence="1">Cell membrane</location>
        <topology evidence="1">Multi-pass membrane protein</topology>
    </subcellularLocation>
</comment>
<dbReference type="GO" id="GO:0008528">
    <property type="term" value="F:G protein-coupled peptide receptor activity"/>
    <property type="evidence" value="ECO:0007669"/>
    <property type="project" value="TreeGrafter"/>
</dbReference>
<evidence type="ECO:0000259" key="13">
    <source>
        <dbReference type="PROSITE" id="PS50262"/>
    </source>
</evidence>
<feature type="domain" description="G-protein coupled receptors family 1 profile" evidence="13">
    <location>
        <begin position="63"/>
        <end position="202"/>
    </location>
</feature>
<dbReference type="PRINTS" id="PR00237">
    <property type="entry name" value="GPCRRHODOPSN"/>
</dbReference>
<comment type="similarity">
    <text evidence="2 10">Belongs to the G-protein coupled receptor 1 family.</text>
</comment>
<evidence type="ECO:0000256" key="11">
    <source>
        <dbReference type="SAM" id="MobiDB-lite"/>
    </source>
</evidence>
<feature type="transmembrane region" description="Helical" evidence="12">
    <location>
        <begin position="50"/>
        <end position="72"/>
    </location>
</feature>
<feature type="region of interest" description="Disordered" evidence="11">
    <location>
        <begin position="1"/>
        <end position="25"/>
    </location>
</feature>
<dbReference type="VEuPathDB" id="VectorBase:HLOH_063238"/>
<protein>
    <recommendedName>
        <fullName evidence="13">G-protein coupled receptors family 1 profile domain-containing protein</fullName>
    </recommendedName>
</protein>
<dbReference type="OMA" id="CIASRRI"/>
<dbReference type="InterPro" id="IPR017452">
    <property type="entry name" value="GPCR_Rhodpsn_7TM"/>
</dbReference>
<dbReference type="PANTHER" id="PTHR24230">
    <property type="entry name" value="G-PROTEIN COUPLED RECEPTOR"/>
    <property type="match status" value="1"/>
</dbReference>
<organism evidence="14 15">
    <name type="scientific">Haemaphysalis longicornis</name>
    <name type="common">Bush tick</name>
    <dbReference type="NCBI Taxonomy" id="44386"/>
    <lineage>
        <taxon>Eukaryota</taxon>
        <taxon>Metazoa</taxon>
        <taxon>Ecdysozoa</taxon>
        <taxon>Arthropoda</taxon>
        <taxon>Chelicerata</taxon>
        <taxon>Arachnida</taxon>
        <taxon>Acari</taxon>
        <taxon>Parasitiformes</taxon>
        <taxon>Ixodida</taxon>
        <taxon>Ixodoidea</taxon>
        <taxon>Ixodidae</taxon>
        <taxon>Haemaphysalinae</taxon>
        <taxon>Haemaphysalis</taxon>
    </lineage>
</organism>
<keyword evidence="6 10" id="KW-0297">G-protein coupled receptor</keyword>
<dbReference type="PROSITE" id="PS50262">
    <property type="entry name" value="G_PROTEIN_RECEP_F1_2"/>
    <property type="match status" value="1"/>
</dbReference>
<evidence type="ECO:0000313" key="14">
    <source>
        <dbReference type="EMBL" id="KAH9369467.1"/>
    </source>
</evidence>
<dbReference type="GO" id="GO:0007218">
    <property type="term" value="P:neuropeptide signaling pathway"/>
    <property type="evidence" value="ECO:0007669"/>
    <property type="project" value="TreeGrafter"/>
</dbReference>
<keyword evidence="3" id="KW-1003">Cell membrane</keyword>
<keyword evidence="8 10" id="KW-0675">Receptor</keyword>
<evidence type="ECO:0000256" key="10">
    <source>
        <dbReference type="RuleBase" id="RU000688"/>
    </source>
</evidence>
<dbReference type="SUPFAM" id="SSF81321">
    <property type="entry name" value="Family A G protein-coupled receptor-like"/>
    <property type="match status" value="1"/>
</dbReference>
<dbReference type="Pfam" id="PF00001">
    <property type="entry name" value="7tm_1"/>
    <property type="match status" value="1"/>
</dbReference>
<proteinExistence type="inferred from homology"/>
<dbReference type="PROSITE" id="PS00237">
    <property type="entry name" value="G_PROTEIN_RECEP_F1_1"/>
    <property type="match status" value="1"/>
</dbReference>
<keyword evidence="9 10" id="KW-0807">Transducer</keyword>
<dbReference type="Gene3D" id="1.20.1070.10">
    <property type="entry name" value="Rhodopsin 7-helix transmembrane proteins"/>
    <property type="match status" value="1"/>
</dbReference>